<accession>A0AAU0PW08</accession>
<reference evidence="2 3" key="1">
    <citation type="submission" date="2023-10" db="EMBL/GenBank/DDBJ databases">
        <title>complete genome sequence of Corynebacterium pseudokroppenstedtii P15-C1.</title>
        <authorList>
            <person name="Bruggemann H."/>
            <person name="Poehlein A."/>
        </authorList>
    </citation>
    <scope>NUCLEOTIDE SEQUENCE [LARGE SCALE GENOMIC DNA]</scope>
    <source>
        <strain evidence="2 3">P15_C1</strain>
    </source>
</reference>
<evidence type="ECO:0000313" key="2">
    <source>
        <dbReference type="EMBL" id="WPF24589.1"/>
    </source>
</evidence>
<evidence type="ECO:0000313" key="3">
    <source>
        <dbReference type="Proteomes" id="UP001174314"/>
    </source>
</evidence>
<sequence>MSAAAIENHVGNHSDMNSPTNSYTANADIPEEDKAPKLHRDVPGKRGHSNPNRAVVNNCPYCGSELLFPDTQTEYAWECRECCHVFSVKFHGYLPRNVSKQN</sequence>
<name>A0AAU0PW08_9CORY</name>
<feature type="compositionally biased region" description="Polar residues" evidence="1">
    <location>
        <begin position="14"/>
        <end position="25"/>
    </location>
</feature>
<dbReference type="KEGG" id="cpsk:Q0N40_08625"/>
<gene>
    <name evidence="2" type="ORF">Q0N40_08625</name>
</gene>
<keyword evidence="3" id="KW-1185">Reference proteome</keyword>
<dbReference type="EMBL" id="CP137757">
    <property type="protein sequence ID" value="WPF24589.1"/>
    <property type="molecule type" value="Genomic_DNA"/>
</dbReference>
<dbReference type="RefSeq" id="WP_236881882.1">
    <property type="nucleotide sequence ID" value="NZ_CP137757.1"/>
</dbReference>
<organism evidence="2 3">
    <name type="scientific">Corynebacterium pseudokroppenstedtii</name>
    <dbReference type="NCBI Taxonomy" id="2804917"/>
    <lineage>
        <taxon>Bacteria</taxon>
        <taxon>Bacillati</taxon>
        <taxon>Actinomycetota</taxon>
        <taxon>Actinomycetes</taxon>
        <taxon>Mycobacteriales</taxon>
        <taxon>Corynebacteriaceae</taxon>
        <taxon>Corynebacterium</taxon>
    </lineage>
</organism>
<dbReference type="AlphaFoldDB" id="A0AAU0PW08"/>
<dbReference type="Proteomes" id="UP001174314">
    <property type="component" value="Chromosome"/>
</dbReference>
<evidence type="ECO:0000256" key="1">
    <source>
        <dbReference type="SAM" id="MobiDB-lite"/>
    </source>
</evidence>
<feature type="region of interest" description="Disordered" evidence="1">
    <location>
        <begin position="1"/>
        <end position="54"/>
    </location>
</feature>
<proteinExistence type="predicted"/>
<feature type="compositionally biased region" description="Basic and acidic residues" evidence="1">
    <location>
        <begin position="32"/>
        <end position="44"/>
    </location>
</feature>
<protein>
    <submittedName>
        <fullName evidence="2">Uncharacterized protein</fullName>
    </submittedName>
</protein>